<dbReference type="Pfam" id="PF00126">
    <property type="entry name" value="HTH_1"/>
    <property type="match status" value="1"/>
</dbReference>
<evidence type="ECO:0000259" key="5">
    <source>
        <dbReference type="PROSITE" id="PS50931"/>
    </source>
</evidence>
<dbReference type="FunFam" id="1.10.10.10:FF:000001">
    <property type="entry name" value="LysR family transcriptional regulator"/>
    <property type="match status" value="1"/>
</dbReference>
<keyword evidence="3" id="KW-0238">DNA-binding</keyword>
<keyword evidence="2" id="KW-0805">Transcription regulation</keyword>
<organism evidence="6">
    <name type="scientific">human gut metagenome</name>
    <dbReference type="NCBI Taxonomy" id="408170"/>
    <lineage>
        <taxon>unclassified sequences</taxon>
        <taxon>metagenomes</taxon>
        <taxon>organismal metagenomes</taxon>
    </lineage>
</organism>
<comment type="similarity">
    <text evidence="1">Belongs to the LysR transcriptional regulatory family.</text>
</comment>
<dbReference type="InterPro" id="IPR000847">
    <property type="entry name" value="LysR_HTH_N"/>
</dbReference>
<dbReference type="InterPro" id="IPR036390">
    <property type="entry name" value="WH_DNA-bd_sf"/>
</dbReference>
<evidence type="ECO:0000313" key="6">
    <source>
        <dbReference type="EMBL" id="EKC62320.1"/>
    </source>
</evidence>
<dbReference type="AlphaFoldDB" id="K1T7E8"/>
<dbReference type="EMBL" id="AJWY01008037">
    <property type="protein sequence ID" value="EKC62320.1"/>
    <property type="molecule type" value="Genomic_DNA"/>
</dbReference>
<feature type="domain" description="HTH lysR-type" evidence="5">
    <location>
        <begin position="1"/>
        <end position="58"/>
    </location>
</feature>
<evidence type="ECO:0000256" key="2">
    <source>
        <dbReference type="ARBA" id="ARBA00023015"/>
    </source>
</evidence>
<dbReference type="PANTHER" id="PTHR30126:SF100">
    <property type="entry name" value="LYSR-FAMILY TRANSCRIPTIONAL REGULATOR"/>
    <property type="match status" value="1"/>
</dbReference>
<gene>
    <name evidence="6" type="ORF">LEA_11899</name>
</gene>
<dbReference type="PANTHER" id="PTHR30126">
    <property type="entry name" value="HTH-TYPE TRANSCRIPTIONAL REGULATOR"/>
    <property type="match status" value="1"/>
</dbReference>
<dbReference type="GO" id="GO:0000976">
    <property type="term" value="F:transcription cis-regulatory region binding"/>
    <property type="evidence" value="ECO:0007669"/>
    <property type="project" value="TreeGrafter"/>
</dbReference>
<protein>
    <submittedName>
        <fullName evidence="6">Protein containing Bacterial regulatory protein, LysR domain protein</fullName>
    </submittedName>
</protein>
<proteinExistence type="inferred from homology"/>
<keyword evidence="4" id="KW-0804">Transcription</keyword>
<dbReference type="SUPFAM" id="SSF46785">
    <property type="entry name" value="Winged helix' DNA-binding domain"/>
    <property type="match status" value="1"/>
</dbReference>
<dbReference type="PRINTS" id="PR00039">
    <property type="entry name" value="HTHLYSR"/>
</dbReference>
<evidence type="ECO:0000256" key="1">
    <source>
        <dbReference type="ARBA" id="ARBA00009437"/>
    </source>
</evidence>
<evidence type="ECO:0000256" key="4">
    <source>
        <dbReference type="ARBA" id="ARBA00023163"/>
    </source>
</evidence>
<evidence type="ECO:0000256" key="3">
    <source>
        <dbReference type="ARBA" id="ARBA00023125"/>
    </source>
</evidence>
<dbReference type="PROSITE" id="PS50931">
    <property type="entry name" value="HTH_LYSR"/>
    <property type="match status" value="1"/>
</dbReference>
<accession>K1T7E8</accession>
<reference evidence="6" key="1">
    <citation type="journal article" date="2013" name="Environ. Microbiol.">
        <title>Microbiota from the distal guts of lean and obese adolescents exhibit partial functional redundancy besides clear differences in community structure.</title>
        <authorList>
            <person name="Ferrer M."/>
            <person name="Ruiz A."/>
            <person name="Lanza F."/>
            <person name="Haange S.B."/>
            <person name="Oberbach A."/>
            <person name="Till H."/>
            <person name="Bargiela R."/>
            <person name="Campoy C."/>
            <person name="Segura M.T."/>
            <person name="Richter M."/>
            <person name="von Bergen M."/>
            <person name="Seifert J."/>
            <person name="Suarez A."/>
        </authorList>
    </citation>
    <scope>NUCLEOTIDE SEQUENCE</scope>
</reference>
<sequence>MELRNINTFLHIAELHSFSSAARELGYSQSAVSAQISQLETELGTPLFDRVGKTVRLTDAGQTFQSYARTLLITAQQA</sequence>
<dbReference type="InterPro" id="IPR036388">
    <property type="entry name" value="WH-like_DNA-bd_sf"/>
</dbReference>
<name>K1T7E8_9ZZZZ</name>
<dbReference type="GO" id="GO:0003700">
    <property type="term" value="F:DNA-binding transcription factor activity"/>
    <property type="evidence" value="ECO:0007669"/>
    <property type="project" value="InterPro"/>
</dbReference>
<dbReference type="Gene3D" id="1.10.10.10">
    <property type="entry name" value="Winged helix-like DNA-binding domain superfamily/Winged helix DNA-binding domain"/>
    <property type="match status" value="1"/>
</dbReference>
<comment type="caution">
    <text evidence="6">The sequence shown here is derived from an EMBL/GenBank/DDBJ whole genome shotgun (WGS) entry which is preliminary data.</text>
</comment>
<feature type="non-terminal residue" evidence="6">
    <location>
        <position position="78"/>
    </location>
</feature>